<dbReference type="InterPro" id="IPR025194">
    <property type="entry name" value="RodZ-like_C"/>
</dbReference>
<evidence type="ECO:0000313" key="5">
    <source>
        <dbReference type="Proteomes" id="UP000053902"/>
    </source>
</evidence>
<name>A0A078LND7_9PSED</name>
<dbReference type="GO" id="GO:0003677">
    <property type="term" value="F:DNA binding"/>
    <property type="evidence" value="ECO:0007669"/>
    <property type="project" value="InterPro"/>
</dbReference>
<dbReference type="CDD" id="cd00093">
    <property type="entry name" value="HTH_XRE"/>
    <property type="match status" value="1"/>
</dbReference>
<proteinExistence type="predicted"/>
<keyword evidence="2" id="KW-0472">Membrane</keyword>
<keyword evidence="2" id="KW-1133">Transmembrane helix</keyword>
<dbReference type="InterPro" id="IPR001387">
    <property type="entry name" value="Cro/C1-type_HTH"/>
</dbReference>
<dbReference type="PANTHER" id="PTHR34475:SF1">
    <property type="entry name" value="CYTOSKELETON PROTEIN RODZ"/>
    <property type="match status" value="1"/>
</dbReference>
<dbReference type="InterPro" id="IPR050400">
    <property type="entry name" value="Bact_Cytoskel_RodZ"/>
</dbReference>
<dbReference type="PROSITE" id="PS50943">
    <property type="entry name" value="HTH_CROC1"/>
    <property type="match status" value="1"/>
</dbReference>
<dbReference type="Pfam" id="PF13413">
    <property type="entry name" value="HTH_25"/>
    <property type="match status" value="1"/>
</dbReference>
<dbReference type="HOGENOM" id="CLU_047530_3_1_6"/>
<dbReference type="AlphaFoldDB" id="A0A078LND7"/>
<keyword evidence="5" id="KW-1185">Reference proteome</keyword>
<protein>
    <submittedName>
        <fullName evidence="4">Cro/CI family transcriptional regulator</fullName>
    </submittedName>
</protein>
<dbReference type="SMART" id="SM00530">
    <property type="entry name" value="HTH_XRE"/>
    <property type="match status" value="1"/>
</dbReference>
<feature type="transmembrane region" description="Helical" evidence="2">
    <location>
        <begin position="116"/>
        <end position="133"/>
    </location>
</feature>
<dbReference type="SUPFAM" id="SSF47413">
    <property type="entry name" value="lambda repressor-like DNA-binding domains"/>
    <property type="match status" value="1"/>
</dbReference>
<dbReference type="InterPro" id="IPR010982">
    <property type="entry name" value="Lambda_DNA-bd_dom_sf"/>
</dbReference>
<evidence type="ECO:0000259" key="3">
    <source>
        <dbReference type="PROSITE" id="PS50943"/>
    </source>
</evidence>
<evidence type="ECO:0000256" key="2">
    <source>
        <dbReference type="SAM" id="Phobius"/>
    </source>
</evidence>
<sequence length="323" mass="34328">MTAPHPEAAASTAANPGETLRAAREEKGLAISAVAQQLNLTERSVSQIEAGDFSRLPGLTFARGYVRAYAKLLELDQNRLVNEFDHFTGSGAAASNIHSLGHIDEPGRLSRGVMRFFVFALILVVAGGALFWWQDQSSRSQPAPAVTTLDQIEVEAADGTTEIHLLERDEEPLELDQSESLDSQAEGAPAQEQPEPEQPGQAPAEEVEENLAAQQPPAVEPSVAETETVSPTPEPAPTPELASGEGRLTLTFTADCWTRVTDADGEVLYSALAKAGSSRTLVGKTPLDLHLGFAPGAQVNFNGEAVNLSAMTRGQTARLKLGQ</sequence>
<feature type="domain" description="HTH cro/C1-type" evidence="3">
    <location>
        <begin position="20"/>
        <end position="51"/>
    </location>
</feature>
<dbReference type="STRING" id="1499686.BN1079_01307"/>
<evidence type="ECO:0000256" key="1">
    <source>
        <dbReference type="SAM" id="MobiDB-lite"/>
    </source>
</evidence>
<reference evidence="4 5" key="1">
    <citation type="submission" date="2014-07" db="EMBL/GenBank/DDBJ databases">
        <authorList>
            <person name="Urmite Genomes Urmite Genomes"/>
        </authorList>
    </citation>
    <scope>NUCLEOTIDE SEQUENCE [LARGE SCALE GENOMIC DNA]</scope>
    <source>
        <strain evidence="4 5">20_BN</strain>
    </source>
</reference>
<evidence type="ECO:0000313" key="4">
    <source>
        <dbReference type="EMBL" id="CDZ93998.1"/>
    </source>
</evidence>
<accession>A0A078LND7</accession>
<dbReference type="RefSeq" id="WP_037023120.1">
    <property type="nucleotide sequence ID" value="NZ_CCSF01000001.1"/>
</dbReference>
<dbReference type="OrthoDB" id="9790252at2"/>
<dbReference type="EMBL" id="CCSF01000001">
    <property type="protein sequence ID" value="CDZ93998.1"/>
    <property type="molecule type" value="Genomic_DNA"/>
</dbReference>
<dbReference type="eggNOG" id="COG1426">
    <property type="taxonomic scope" value="Bacteria"/>
</dbReference>
<dbReference type="Proteomes" id="UP000053902">
    <property type="component" value="Unassembled WGS sequence"/>
</dbReference>
<gene>
    <name evidence="4" type="ORF">BN1079_01307</name>
</gene>
<organism evidence="4 5">
    <name type="scientific">Pseudomonas saudiphocaensis</name>
    <dbReference type="NCBI Taxonomy" id="1499686"/>
    <lineage>
        <taxon>Bacteria</taxon>
        <taxon>Pseudomonadati</taxon>
        <taxon>Pseudomonadota</taxon>
        <taxon>Gammaproteobacteria</taxon>
        <taxon>Pseudomonadales</taxon>
        <taxon>Pseudomonadaceae</taxon>
        <taxon>Pseudomonas</taxon>
    </lineage>
</organism>
<dbReference type="Gene3D" id="1.10.260.40">
    <property type="entry name" value="lambda repressor-like DNA-binding domains"/>
    <property type="match status" value="1"/>
</dbReference>
<feature type="compositionally biased region" description="Low complexity" evidence="1">
    <location>
        <begin position="184"/>
        <end position="204"/>
    </location>
</feature>
<dbReference type="Pfam" id="PF13464">
    <property type="entry name" value="RodZ_C"/>
    <property type="match status" value="1"/>
</dbReference>
<keyword evidence="2" id="KW-0812">Transmembrane</keyword>
<feature type="region of interest" description="Disordered" evidence="1">
    <location>
        <begin position="172"/>
        <end position="246"/>
    </location>
</feature>
<dbReference type="PANTHER" id="PTHR34475">
    <property type="match status" value="1"/>
</dbReference>